<dbReference type="InterPro" id="IPR029494">
    <property type="entry name" value="DarT"/>
</dbReference>
<feature type="active site" evidence="6">
    <location>
        <position position="191"/>
    </location>
</feature>
<evidence type="ECO:0000256" key="1">
    <source>
        <dbReference type="ARBA" id="ARBA00022649"/>
    </source>
</evidence>
<protein>
    <recommendedName>
        <fullName evidence="7">DarT domain-containing protein</fullName>
    </recommendedName>
</protein>
<evidence type="ECO:0000313" key="9">
    <source>
        <dbReference type="Proteomes" id="UP000727654"/>
    </source>
</evidence>
<keyword evidence="4 6" id="KW-0548">Nucleotidyltransferase</keyword>
<comment type="similarity">
    <text evidence="6">Belongs to the DarT ADP-ribosyltransferase family.</text>
</comment>
<evidence type="ECO:0000259" key="7">
    <source>
        <dbReference type="PROSITE" id="PS52018"/>
    </source>
</evidence>
<dbReference type="EMBL" id="CAJZAI010000001">
    <property type="protein sequence ID" value="CAG9165212.1"/>
    <property type="molecule type" value="Genomic_DNA"/>
</dbReference>
<evidence type="ECO:0000313" key="8">
    <source>
        <dbReference type="EMBL" id="CAG9165212.1"/>
    </source>
</evidence>
<keyword evidence="5 6" id="KW-0238">DNA-binding</keyword>
<evidence type="ECO:0000256" key="2">
    <source>
        <dbReference type="ARBA" id="ARBA00022676"/>
    </source>
</evidence>
<keyword evidence="3 6" id="KW-0808">Transferase</keyword>
<organism evidence="8 9">
    <name type="scientific">Cupriavidus laharis</name>
    <dbReference type="NCBI Taxonomy" id="151654"/>
    <lineage>
        <taxon>Bacteria</taxon>
        <taxon>Pseudomonadati</taxon>
        <taxon>Pseudomonadota</taxon>
        <taxon>Betaproteobacteria</taxon>
        <taxon>Burkholderiales</taxon>
        <taxon>Burkholderiaceae</taxon>
        <taxon>Cupriavidus</taxon>
    </lineage>
</organism>
<dbReference type="PROSITE" id="PS52018">
    <property type="entry name" value="DART"/>
    <property type="match status" value="1"/>
</dbReference>
<feature type="binding site" evidence="6">
    <location>
        <position position="89"/>
    </location>
    <ligand>
        <name>NAD(+)</name>
        <dbReference type="ChEBI" id="CHEBI:57540"/>
    </ligand>
</feature>
<dbReference type="RefSeq" id="WP_224078072.1">
    <property type="nucleotide sequence ID" value="NZ_CAJZAI010000001.1"/>
</dbReference>
<gene>
    <name evidence="8" type="ORF">LMG23992_00356</name>
</gene>
<accession>A0ABM8WDN1</accession>
<comment type="caution">
    <text evidence="6">Lacks conserved residue(s) required for the propagation of feature annotation.</text>
</comment>
<comment type="catalytic activity">
    <reaction evidence="6">
        <text>a thymidine in DNA + NAD(+) = an N-(ADP-alpha-D-ribosyl)-thymidine in DNA + nicotinamide + H(+)</text>
        <dbReference type="Rhea" id="RHEA:71651"/>
        <dbReference type="Rhea" id="RHEA-COMP:13556"/>
        <dbReference type="Rhea" id="RHEA-COMP:18051"/>
        <dbReference type="ChEBI" id="CHEBI:15378"/>
        <dbReference type="ChEBI" id="CHEBI:17154"/>
        <dbReference type="ChEBI" id="CHEBI:57540"/>
        <dbReference type="ChEBI" id="CHEBI:137386"/>
        <dbReference type="ChEBI" id="CHEBI:191199"/>
    </reaction>
</comment>
<reference evidence="8 9" key="1">
    <citation type="submission" date="2021-08" db="EMBL/GenBank/DDBJ databases">
        <authorList>
            <person name="Peeters C."/>
        </authorList>
    </citation>
    <scope>NUCLEOTIDE SEQUENCE [LARGE SCALE GENOMIC DNA]</scope>
    <source>
        <strain evidence="8 9">LMG 23992</strain>
    </source>
</reference>
<name>A0ABM8WDN1_9BURK</name>
<evidence type="ECO:0000256" key="3">
    <source>
        <dbReference type="ARBA" id="ARBA00022679"/>
    </source>
</evidence>
<keyword evidence="2 6" id="KW-0328">Glycosyltransferase</keyword>
<keyword evidence="9" id="KW-1185">Reference proteome</keyword>
<feature type="domain" description="DarT" evidence="7">
    <location>
        <begin position="48"/>
        <end position="241"/>
    </location>
</feature>
<evidence type="ECO:0000256" key="4">
    <source>
        <dbReference type="ARBA" id="ARBA00022695"/>
    </source>
</evidence>
<feature type="active site" description="Proton acceptor" evidence="6">
    <location>
        <position position="89"/>
    </location>
</feature>
<keyword evidence="1 6" id="KW-1277">Toxin-antitoxin system</keyword>
<dbReference type="Proteomes" id="UP000727654">
    <property type="component" value="Unassembled WGS sequence"/>
</dbReference>
<proteinExistence type="inferred from homology"/>
<sequence>MDNPEPTAAVTRPQTRAEVVEKLCAVVQEVRQGNLDELLARVKARNIEHFVHFTRASNLPSILEHGLIPWLHPKAKSLPIPIQGTDFQRRDGLYEASCLSVTTPNSSMFDSKRKWESSGWAVLGFHAEAVIRKPTLFLQENAAKGMGIGLGERNFRNLASVSAFDSMFIGEKAVRIPWNLAPNQPTFIQSEVMVLDVIEPEALAFVALGEEMDIAQRQTLEASLPAGVSTVPVESEHHRSLFRGRPDVQRLRDALSK</sequence>
<comment type="caution">
    <text evidence="8">The sequence shown here is derived from an EMBL/GenBank/DDBJ whole genome shotgun (WGS) entry which is preliminary data.</text>
</comment>
<feature type="binding site" evidence="6">
    <location>
        <begin position="52"/>
        <end position="54"/>
    </location>
    <ligand>
        <name>NAD(+)</name>
        <dbReference type="ChEBI" id="CHEBI:57540"/>
    </ligand>
</feature>
<evidence type="ECO:0000256" key="6">
    <source>
        <dbReference type="PROSITE-ProRule" id="PRU01362"/>
    </source>
</evidence>
<evidence type="ECO:0000256" key="5">
    <source>
        <dbReference type="ARBA" id="ARBA00023125"/>
    </source>
</evidence>